<dbReference type="Pfam" id="PF01546">
    <property type="entry name" value="Peptidase_M20"/>
    <property type="match status" value="1"/>
</dbReference>
<dbReference type="PIRSF" id="PIRSF001235">
    <property type="entry name" value="Amidase_carbamoylase"/>
    <property type="match status" value="1"/>
</dbReference>
<dbReference type="Gene3D" id="3.30.70.360">
    <property type="match status" value="1"/>
</dbReference>
<proteinExistence type="inferred from homology"/>
<dbReference type="SUPFAM" id="SSF55031">
    <property type="entry name" value="Bacterial exopeptidase dimerisation domain"/>
    <property type="match status" value="1"/>
</dbReference>
<accession>A0A3M6ZLM7</accession>
<evidence type="ECO:0000259" key="4">
    <source>
        <dbReference type="Pfam" id="PF07687"/>
    </source>
</evidence>
<evidence type="ECO:0000256" key="3">
    <source>
        <dbReference type="SAM" id="MobiDB-lite"/>
    </source>
</evidence>
<protein>
    <recommendedName>
        <fullName evidence="4">Peptidase M20 dimerisation domain-containing protein</fullName>
    </recommendedName>
</protein>
<dbReference type="InterPro" id="IPR011650">
    <property type="entry name" value="Peptidase_M20_dimer"/>
</dbReference>
<feature type="region of interest" description="Disordered" evidence="3">
    <location>
        <begin position="1"/>
        <end position="24"/>
    </location>
</feature>
<dbReference type="PANTHER" id="PTHR32494">
    <property type="entry name" value="ALLANTOATE DEIMINASE-RELATED"/>
    <property type="match status" value="1"/>
</dbReference>
<evidence type="ECO:0000256" key="1">
    <source>
        <dbReference type="ARBA" id="ARBA00006247"/>
    </source>
</evidence>
<dbReference type="AlphaFoldDB" id="A0A3M6ZLM7"/>
<dbReference type="PANTHER" id="PTHR32494:SF5">
    <property type="entry name" value="ALLANTOATE AMIDOHYDROLASE"/>
    <property type="match status" value="1"/>
</dbReference>
<dbReference type="GO" id="GO:0016813">
    <property type="term" value="F:hydrolase activity, acting on carbon-nitrogen (but not peptide) bonds, in linear amidines"/>
    <property type="evidence" value="ECO:0007669"/>
    <property type="project" value="InterPro"/>
</dbReference>
<feature type="domain" description="Peptidase M20 dimerisation" evidence="4">
    <location>
        <begin position="205"/>
        <end position="306"/>
    </location>
</feature>
<dbReference type="InterPro" id="IPR002933">
    <property type="entry name" value="Peptidase_M20"/>
</dbReference>
<sequence length="433" mass="46932">MRDIHETASFGMGERWGSGTNETGVRRLSLTDDDKNIRTWFAKTMKDLGCRVDVDSMGAPGTVQRSPIFAASHLDTQPTGGRYDGVLGDLAGVEVIRTLNDHGIQTHCPIGVVNWTNEEGARFPISMCSSGVWAESTPESKPHSTKSVMPNDKGVNMRSKLQRIGCLGNTPCTYRKTPMSAHFELHIEQAPLLEADKRQIGVVRGVQGYRWYEISVFGQGSHTGATSFRYRANPLLAASKIILASHRIAFRHNALASSGILKLAPGSVNTVPGVVRFSLDIRAPLDETVETVEHECKQAFAAIARGDEVREVGSGSCPSVRQCSVSWCTEFESAATHFDEDCIDCIKEAGQQICAPDSVAPASNSDSLGHWGKYMTSGEGHDSVHTSKRCPTAMIFVPCRDGISHNPREYSSPEACDDGANVLLGAICYLTSV</sequence>
<gene>
    <name evidence="5" type="ORF">D0868_00455</name>
</gene>
<keyword evidence="2" id="KW-0378">Hydrolase</keyword>
<dbReference type="InterPro" id="IPR036264">
    <property type="entry name" value="Bact_exopeptidase_dim_dom"/>
</dbReference>
<reference evidence="5 6" key="1">
    <citation type="journal article" date="2018" name="BMC Genomics">
        <title>Genomic evidence for intraspecific hybridization in a clonal and extremely halotolerant yeast.</title>
        <authorList>
            <person name="Gostincar C."/>
            <person name="Stajich J.E."/>
            <person name="Zupancic J."/>
            <person name="Zalar P."/>
            <person name="Gunde-Cimerman N."/>
        </authorList>
    </citation>
    <scope>NUCLEOTIDE SEQUENCE [LARGE SCALE GENOMIC DNA]</scope>
    <source>
        <strain evidence="5 6">EXF-6654</strain>
    </source>
</reference>
<comment type="caution">
    <text evidence="5">The sequence shown here is derived from an EMBL/GenBank/DDBJ whole genome shotgun (WGS) entry which is preliminary data.</text>
</comment>
<evidence type="ECO:0000256" key="2">
    <source>
        <dbReference type="ARBA" id="ARBA00022801"/>
    </source>
</evidence>
<dbReference type="EMBL" id="QWIK01000016">
    <property type="protein sequence ID" value="RMY16174.1"/>
    <property type="molecule type" value="Genomic_DNA"/>
</dbReference>
<evidence type="ECO:0000313" key="5">
    <source>
        <dbReference type="EMBL" id="RMY16174.1"/>
    </source>
</evidence>
<dbReference type="InterPro" id="IPR010158">
    <property type="entry name" value="Amidase_Cbmase"/>
</dbReference>
<organism evidence="5 6">
    <name type="scientific">Hortaea werneckii</name>
    <name type="common">Black yeast</name>
    <name type="synonym">Cladosporium werneckii</name>
    <dbReference type="NCBI Taxonomy" id="91943"/>
    <lineage>
        <taxon>Eukaryota</taxon>
        <taxon>Fungi</taxon>
        <taxon>Dikarya</taxon>
        <taxon>Ascomycota</taxon>
        <taxon>Pezizomycotina</taxon>
        <taxon>Dothideomycetes</taxon>
        <taxon>Dothideomycetidae</taxon>
        <taxon>Mycosphaerellales</taxon>
        <taxon>Teratosphaeriaceae</taxon>
        <taxon>Hortaea</taxon>
    </lineage>
</organism>
<dbReference type="SUPFAM" id="SSF53187">
    <property type="entry name" value="Zn-dependent exopeptidases"/>
    <property type="match status" value="1"/>
</dbReference>
<name>A0A3M6ZLM7_HORWE</name>
<comment type="similarity">
    <text evidence="1">Belongs to the peptidase M20A family.</text>
</comment>
<dbReference type="Proteomes" id="UP000282582">
    <property type="component" value="Unassembled WGS sequence"/>
</dbReference>
<dbReference type="Gene3D" id="3.40.630.10">
    <property type="entry name" value="Zn peptidases"/>
    <property type="match status" value="1"/>
</dbReference>
<evidence type="ECO:0000313" key="6">
    <source>
        <dbReference type="Proteomes" id="UP000282582"/>
    </source>
</evidence>
<dbReference type="NCBIfam" id="TIGR01879">
    <property type="entry name" value="hydantase"/>
    <property type="match status" value="1"/>
</dbReference>
<dbReference type="Pfam" id="PF07687">
    <property type="entry name" value="M20_dimer"/>
    <property type="match status" value="1"/>
</dbReference>
<dbReference type="CDD" id="cd03884">
    <property type="entry name" value="M20_bAS"/>
    <property type="match status" value="1"/>
</dbReference>